<protein>
    <submittedName>
        <fullName evidence="1">Uncharacterized protein</fullName>
    </submittedName>
</protein>
<dbReference type="Proteomes" id="UP001500620">
    <property type="component" value="Unassembled WGS sequence"/>
</dbReference>
<accession>A0ABP8DNI8</accession>
<gene>
    <name evidence="1" type="ORF">GCM10022255_087070</name>
</gene>
<organism evidence="1 2">
    <name type="scientific">Dactylosporangium darangshiense</name>
    <dbReference type="NCBI Taxonomy" id="579108"/>
    <lineage>
        <taxon>Bacteria</taxon>
        <taxon>Bacillati</taxon>
        <taxon>Actinomycetota</taxon>
        <taxon>Actinomycetes</taxon>
        <taxon>Micromonosporales</taxon>
        <taxon>Micromonosporaceae</taxon>
        <taxon>Dactylosporangium</taxon>
    </lineage>
</organism>
<keyword evidence="2" id="KW-1185">Reference proteome</keyword>
<proteinExistence type="predicted"/>
<comment type="caution">
    <text evidence="1">The sequence shown here is derived from an EMBL/GenBank/DDBJ whole genome shotgun (WGS) entry which is preliminary data.</text>
</comment>
<name>A0ABP8DNI8_9ACTN</name>
<dbReference type="EMBL" id="BAABAT010000038">
    <property type="protein sequence ID" value="GAA4260019.1"/>
    <property type="molecule type" value="Genomic_DNA"/>
</dbReference>
<dbReference type="RefSeq" id="WP_345136941.1">
    <property type="nucleotide sequence ID" value="NZ_BAABAT010000038.1"/>
</dbReference>
<sequence>MVPLSGNLTVCGQQFWLGPDRAGATVTLWADTTVVHLLTNGVRLKTVPSRLTVAHLQRLLDEGGRPAGPPPIPTGQPGDPIEVDRTVNATGLICLAGRQHPIGYHLAGRRLTVRLDGGLLQLIENGVLMRSLPNPLTPAEQARIRDARPAGPPPTPAPEPVRVQRRISCRGSLTVAASTSG</sequence>
<evidence type="ECO:0000313" key="2">
    <source>
        <dbReference type="Proteomes" id="UP001500620"/>
    </source>
</evidence>
<evidence type="ECO:0000313" key="1">
    <source>
        <dbReference type="EMBL" id="GAA4260019.1"/>
    </source>
</evidence>
<reference evidence="2" key="1">
    <citation type="journal article" date="2019" name="Int. J. Syst. Evol. Microbiol.">
        <title>The Global Catalogue of Microorganisms (GCM) 10K type strain sequencing project: providing services to taxonomists for standard genome sequencing and annotation.</title>
        <authorList>
            <consortium name="The Broad Institute Genomics Platform"/>
            <consortium name="The Broad Institute Genome Sequencing Center for Infectious Disease"/>
            <person name="Wu L."/>
            <person name="Ma J."/>
        </authorList>
    </citation>
    <scope>NUCLEOTIDE SEQUENCE [LARGE SCALE GENOMIC DNA]</scope>
    <source>
        <strain evidence="2">JCM 17441</strain>
    </source>
</reference>